<sequence>MRFKLSLLSLFAFLIPISNLIACSCGSSFSEDFRASDFVAHVKFKRAFMASKGNPYYAVEIEVIEKYKGPDLKTIWIDNDELCPFHLQPNGGEELVIFSRIDHLGNFSIHECSGNFSPYLKHRSIEVQILKKLKSFDLEYVQDFWFETNNLFFNQSWGWEIDIPEKNFAIYEVAYDRLNFYAEVKVLDGFGNRTDEKVTSLIKKSDWHFYSLYDNFDPNIFRFLIILEKEFWKGKQVTKYTYL</sequence>
<proteinExistence type="predicted"/>
<dbReference type="RefSeq" id="WP_206577909.1">
    <property type="nucleotide sequence ID" value="NZ_JAFKCT010000003.1"/>
</dbReference>
<name>A0ABS3C4N8_9BACT</name>
<dbReference type="Gene3D" id="2.40.50.120">
    <property type="match status" value="1"/>
</dbReference>
<evidence type="ECO:0000313" key="2">
    <source>
        <dbReference type="EMBL" id="MBN7811126.1"/>
    </source>
</evidence>
<dbReference type="PROSITE" id="PS51257">
    <property type="entry name" value="PROKAR_LIPOPROTEIN"/>
    <property type="match status" value="1"/>
</dbReference>
<accession>A0ABS3C4N8</accession>
<dbReference type="InterPro" id="IPR008993">
    <property type="entry name" value="TIMP-like_OB-fold"/>
</dbReference>
<dbReference type="Proteomes" id="UP000664317">
    <property type="component" value="Unassembled WGS sequence"/>
</dbReference>
<comment type="caution">
    <text evidence="2">The sequence shown here is derived from an EMBL/GenBank/DDBJ whole genome shotgun (WGS) entry which is preliminary data.</text>
</comment>
<dbReference type="EMBL" id="JAFKCT010000003">
    <property type="protein sequence ID" value="MBN7811126.1"/>
    <property type="molecule type" value="Genomic_DNA"/>
</dbReference>
<organism evidence="2 3">
    <name type="scientific">Algoriphagus oliviformis</name>
    <dbReference type="NCBI Taxonomy" id="2811231"/>
    <lineage>
        <taxon>Bacteria</taxon>
        <taxon>Pseudomonadati</taxon>
        <taxon>Bacteroidota</taxon>
        <taxon>Cytophagia</taxon>
        <taxon>Cytophagales</taxon>
        <taxon>Cyclobacteriaceae</taxon>
        <taxon>Algoriphagus</taxon>
    </lineage>
</organism>
<protein>
    <recommendedName>
        <fullName evidence="4">Lipoprotein</fullName>
    </recommendedName>
</protein>
<keyword evidence="1" id="KW-0732">Signal</keyword>
<evidence type="ECO:0008006" key="4">
    <source>
        <dbReference type="Google" id="ProtNLM"/>
    </source>
</evidence>
<evidence type="ECO:0000256" key="1">
    <source>
        <dbReference type="SAM" id="SignalP"/>
    </source>
</evidence>
<feature type="chain" id="PRO_5045363223" description="Lipoprotein" evidence="1">
    <location>
        <begin position="23"/>
        <end position="243"/>
    </location>
</feature>
<keyword evidence="3" id="KW-1185">Reference proteome</keyword>
<dbReference type="SUPFAM" id="SSF50242">
    <property type="entry name" value="TIMP-like"/>
    <property type="match status" value="1"/>
</dbReference>
<feature type="signal peptide" evidence="1">
    <location>
        <begin position="1"/>
        <end position="22"/>
    </location>
</feature>
<evidence type="ECO:0000313" key="3">
    <source>
        <dbReference type="Proteomes" id="UP000664317"/>
    </source>
</evidence>
<gene>
    <name evidence="2" type="ORF">J0A68_09170</name>
</gene>
<reference evidence="2 3" key="1">
    <citation type="submission" date="2021-03" db="EMBL/GenBank/DDBJ databases">
        <title>novel species isolated from a fishpond in China.</title>
        <authorList>
            <person name="Lu H."/>
            <person name="Cai Z."/>
        </authorList>
    </citation>
    <scope>NUCLEOTIDE SEQUENCE [LARGE SCALE GENOMIC DNA]</scope>
    <source>
        <strain evidence="2 3">H41</strain>
    </source>
</reference>